<evidence type="ECO:0000256" key="1">
    <source>
        <dbReference type="ARBA" id="ARBA00022679"/>
    </source>
</evidence>
<dbReference type="Gene3D" id="3.30.559.10">
    <property type="entry name" value="Chloramphenicol acetyltransferase-like domain"/>
    <property type="match status" value="2"/>
</dbReference>
<dbReference type="AlphaFoldDB" id="A0A9W9KZT6"/>
<dbReference type="PANTHER" id="PTHR31642:SF310">
    <property type="entry name" value="FATTY ALCOHOL:CAFFEOYL-COA ACYLTRANSFERASE"/>
    <property type="match status" value="1"/>
</dbReference>
<comment type="caution">
    <text evidence="2">The sequence shown here is derived from an EMBL/GenBank/DDBJ whole genome shotgun (WGS) entry which is preliminary data.</text>
</comment>
<dbReference type="InterPro" id="IPR050317">
    <property type="entry name" value="Plant_Fungal_Acyltransferase"/>
</dbReference>
<sequence length="498" mass="54986">MSPTSGPPSEPTSPDTDTIIPFHFWDDLPHVKAICLTVGFRLDEQLDPERLRNSLSRLLELGNWRKLGSRLRMDSSGKLTYHLPPKFTSDRPGFIFTTEHQDQNITTHPLASQMPAIKEADTQNPKVHVIDCMSKYNSLFRHETAPSCLQDYLENDIPQLFIHTLLFNDATLLGVTFQHTLTDAMGLSGLIKAWTAVLSGKEEVPPFLGFDEDILEKHTEDRPASQHALAGNVFGWFQLGVAAIWKWWEEFRFPVLQDKGLVIPAEVVRRLREQTMRELDTGGEGPRPFVSESDVLLAWLATMLIPAHNPSPQCPVNIANVFDIRSALALPSPGVYIGNATLGASAAFEAGEFGSAGANPLSDCRLGSVAMKIRRALELQRTKEQVFASSALGKETLRKTGHLPMVGQPGQLSILCTNWGRGGFFDVDFGGARVGGDGSPCRPSYVNAATPGGLDKRAMRNLVAVTGKDGYGNWWVQMVAREEIWEKIGRWTGTNVDE</sequence>
<reference evidence="2" key="1">
    <citation type="submission" date="2022-11" db="EMBL/GenBank/DDBJ databases">
        <authorList>
            <person name="Petersen C."/>
        </authorList>
    </citation>
    <scope>NUCLEOTIDE SEQUENCE</scope>
    <source>
        <strain evidence="2">IBT 22155</strain>
    </source>
</reference>
<organism evidence="2 3">
    <name type="scientific">Penicillium bovifimosum</name>
    <dbReference type="NCBI Taxonomy" id="126998"/>
    <lineage>
        <taxon>Eukaryota</taxon>
        <taxon>Fungi</taxon>
        <taxon>Dikarya</taxon>
        <taxon>Ascomycota</taxon>
        <taxon>Pezizomycotina</taxon>
        <taxon>Eurotiomycetes</taxon>
        <taxon>Eurotiomycetidae</taxon>
        <taxon>Eurotiales</taxon>
        <taxon>Aspergillaceae</taxon>
        <taxon>Penicillium</taxon>
    </lineage>
</organism>
<evidence type="ECO:0000313" key="2">
    <source>
        <dbReference type="EMBL" id="KAJ5129364.1"/>
    </source>
</evidence>
<proteinExistence type="predicted"/>
<gene>
    <name evidence="2" type="ORF">N7515_005403</name>
</gene>
<accession>A0A9W9KZT6</accession>
<dbReference type="Pfam" id="PF02458">
    <property type="entry name" value="Transferase"/>
    <property type="match status" value="1"/>
</dbReference>
<dbReference type="EMBL" id="JAPQKL010000005">
    <property type="protein sequence ID" value="KAJ5129364.1"/>
    <property type="molecule type" value="Genomic_DNA"/>
</dbReference>
<dbReference type="InterPro" id="IPR023213">
    <property type="entry name" value="CAT-like_dom_sf"/>
</dbReference>
<name>A0A9W9KZT6_9EURO</name>
<dbReference type="GO" id="GO:0016747">
    <property type="term" value="F:acyltransferase activity, transferring groups other than amino-acyl groups"/>
    <property type="evidence" value="ECO:0007669"/>
    <property type="project" value="TreeGrafter"/>
</dbReference>
<dbReference type="GeneID" id="81405317"/>
<reference evidence="2" key="2">
    <citation type="journal article" date="2023" name="IMA Fungus">
        <title>Comparative genomic study of the Penicillium genus elucidates a diverse pangenome and 15 lateral gene transfer events.</title>
        <authorList>
            <person name="Petersen C."/>
            <person name="Sorensen T."/>
            <person name="Nielsen M.R."/>
            <person name="Sondergaard T.E."/>
            <person name="Sorensen J.L."/>
            <person name="Fitzpatrick D.A."/>
            <person name="Frisvad J.C."/>
            <person name="Nielsen K.L."/>
        </authorList>
    </citation>
    <scope>NUCLEOTIDE SEQUENCE</scope>
    <source>
        <strain evidence="2">IBT 22155</strain>
    </source>
</reference>
<keyword evidence="1 2" id="KW-0808">Transferase</keyword>
<dbReference type="OrthoDB" id="21502at2759"/>
<dbReference type="Proteomes" id="UP001149079">
    <property type="component" value="Unassembled WGS sequence"/>
</dbReference>
<protein>
    <submittedName>
        <fullName evidence="2">Transferase</fullName>
    </submittedName>
</protein>
<evidence type="ECO:0000313" key="3">
    <source>
        <dbReference type="Proteomes" id="UP001149079"/>
    </source>
</evidence>
<keyword evidence="3" id="KW-1185">Reference proteome</keyword>
<dbReference type="PANTHER" id="PTHR31642">
    <property type="entry name" value="TRICHOTHECENE 3-O-ACETYLTRANSFERASE"/>
    <property type="match status" value="1"/>
</dbReference>
<dbReference type="RefSeq" id="XP_056519743.1">
    <property type="nucleotide sequence ID" value="XM_056666147.1"/>
</dbReference>